<gene>
    <name evidence="1" type="ORF">FHR33_009702</name>
</gene>
<name>A0A7W5YUN0_9ACTN</name>
<keyword evidence="2" id="KW-1185">Reference proteome</keyword>
<dbReference type="Gene3D" id="3.60.110.10">
    <property type="entry name" value="Carbon-nitrogen hydrolase"/>
    <property type="match status" value="1"/>
</dbReference>
<sequence>MTQTAHLVLSHATGKIMNIADIYVQAYDRMIPCAGARCTDWLSGLALIDAEVHRHLRWGTLQSLQSWVVNIPDRSAELFGVLRSLHDILSAGDTSRGAYWRPFASSPWTTNALTGRLNTNATSGALVYSRTISGTPGIYVDTLEGLLPKLRRIPEHLWRQITIRRITGDQPDIRLPFPPPSETSPTRPMLIAQLPFLSCREDLNWERRFDDLGSYYLVAPETGRLRSSIAEALDNLDDSGAYLGILSESCLNDDLLEEWKLQLQKKRRPPTSNLTWLMVGTGPVRAEGPACYHRSRPPNRAVLLHRETGKVLLTQDKQYGFTLDVKQQQIYGALIGSEKPYEHGLGEFIAQGETLNLLESASGRYAVLICEDLGRLLTLGATAMAAGVSHILVPVLSTAMHGTNWASKAAVLLAEHAGAAVAISNSLAIDRFTPKEYAPGKQEDIRPPTLIVSIPERRWPVLGRRSSYGPKLIPSEALPVIPPLSDSDDALGPRCELL</sequence>
<proteinExistence type="predicted"/>
<dbReference type="SUPFAM" id="SSF56317">
    <property type="entry name" value="Carbon-nitrogen hydrolase"/>
    <property type="match status" value="1"/>
</dbReference>
<evidence type="ECO:0000313" key="2">
    <source>
        <dbReference type="Proteomes" id="UP000579945"/>
    </source>
</evidence>
<organism evidence="1 2">
    <name type="scientific">Nonomuraea dietziae</name>
    <dbReference type="NCBI Taxonomy" id="65515"/>
    <lineage>
        <taxon>Bacteria</taxon>
        <taxon>Bacillati</taxon>
        <taxon>Actinomycetota</taxon>
        <taxon>Actinomycetes</taxon>
        <taxon>Streptosporangiales</taxon>
        <taxon>Streptosporangiaceae</taxon>
        <taxon>Nonomuraea</taxon>
    </lineage>
</organism>
<dbReference type="InterPro" id="IPR036526">
    <property type="entry name" value="C-N_Hydrolase_sf"/>
</dbReference>
<accession>A0A7W5YUN0</accession>
<dbReference type="AlphaFoldDB" id="A0A7W5YUN0"/>
<reference evidence="1 2" key="1">
    <citation type="submission" date="2020-08" db="EMBL/GenBank/DDBJ databases">
        <title>Sequencing the genomes of 1000 actinobacteria strains.</title>
        <authorList>
            <person name="Klenk H.-P."/>
        </authorList>
    </citation>
    <scope>NUCLEOTIDE SEQUENCE [LARGE SCALE GENOMIC DNA]</scope>
    <source>
        <strain evidence="1 2">DSM 44320</strain>
    </source>
</reference>
<evidence type="ECO:0000313" key="1">
    <source>
        <dbReference type="EMBL" id="MBB3733749.1"/>
    </source>
</evidence>
<protein>
    <submittedName>
        <fullName evidence="1">Uncharacterized protein</fullName>
    </submittedName>
</protein>
<dbReference type="RefSeq" id="WP_183662431.1">
    <property type="nucleotide sequence ID" value="NZ_JACIBV010000003.1"/>
</dbReference>
<comment type="caution">
    <text evidence="1">The sequence shown here is derived from an EMBL/GenBank/DDBJ whole genome shotgun (WGS) entry which is preliminary data.</text>
</comment>
<dbReference type="EMBL" id="JACIBV010000003">
    <property type="protein sequence ID" value="MBB3733749.1"/>
    <property type="molecule type" value="Genomic_DNA"/>
</dbReference>
<dbReference type="Proteomes" id="UP000579945">
    <property type="component" value="Unassembled WGS sequence"/>
</dbReference>
<dbReference type="GeneID" id="95395681"/>